<comment type="caution">
    <text evidence="7">The sequence shown here is derived from an EMBL/GenBank/DDBJ whole genome shotgun (WGS) entry which is preliminary data.</text>
</comment>
<evidence type="ECO:0000256" key="2">
    <source>
        <dbReference type="ARBA" id="ARBA00022898"/>
    </source>
</evidence>
<keyword evidence="2" id="KW-0663">Pyridoxal phosphate</keyword>
<dbReference type="Pfam" id="PF00155">
    <property type="entry name" value="Aminotran_1_2"/>
    <property type="match status" value="1"/>
</dbReference>
<dbReference type="PROSITE" id="PS50949">
    <property type="entry name" value="HTH_GNTR"/>
    <property type="match status" value="1"/>
</dbReference>
<dbReference type="InterPro" id="IPR036388">
    <property type="entry name" value="WH-like_DNA-bd_sf"/>
</dbReference>
<dbReference type="GO" id="GO:0003700">
    <property type="term" value="F:DNA-binding transcription factor activity"/>
    <property type="evidence" value="ECO:0007669"/>
    <property type="project" value="InterPro"/>
</dbReference>
<keyword evidence="3" id="KW-0805">Transcription regulation</keyword>
<feature type="domain" description="HTH gntR-type" evidence="6">
    <location>
        <begin position="25"/>
        <end position="93"/>
    </location>
</feature>
<dbReference type="CDD" id="cd07377">
    <property type="entry name" value="WHTH_GntR"/>
    <property type="match status" value="1"/>
</dbReference>
<dbReference type="CDD" id="cd00609">
    <property type="entry name" value="AAT_like"/>
    <property type="match status" value="1"/>
</dbReference>
<dbReference type="InterPro" id="IPR000524">
    <property type="entry name" value="Tscrpt_reg_HTH_GntR"/>
</dbReference>
<dbReference type="PANTHER" id="PTHR46577:SF1">
    <property type="entry name" value="HTH-TYPE TRANSCRIPTIONAL REGULATORY PROTEIN GABR"/>
    <property type="match status" value="1"/>
</dbReference>
<dbReference type="Gene3D" id="1.10.10.10">
    <property type="entry name" value="Winged helix-like DNA-binding domain superfamily/Winged helix DNA-binding domain"/>
    <property type="match status" value="1"/>
</dbReference>
<dbReference type="Proteomes" id="UP000278823">
    <property type="component" value="Unassembled WGS sequence"/>
</dbReference>
<dbReference type="InterPro" id="IPR015424">
    <property type="entry name" value="PyrdxlP-dep_Trfase"/>
</dbReference>
<dbReference type="InterPro" id="IPR036390">
    <property type="entry name" value="WH_DNA-bd_sf"/>
</dbReference>
<keyword evidence="7" id="KW-0808">Transferase</keyword>
<dbReference type="Gene3D" id="3.40.640.10">
    <property type="entry name" value="Type I PLP-dependent aspartate aminotransferase-like (Major domain)"/>
    <property type="match status" value="1"/>
</dbReference>
<keyword evidence="4" id="KW-0238">DNA-binding</keyword>
<dbReference type="InterPro" id="IPR004839">
    <property type="entry name" value="Aminotransferase_I/II_large"/>
</dbReference>
<dbReference type="PANTHER" id="PTHR46577">
    <property type="entry name" value="HTH-TYPE TRANSCRIPTIONAL REGULATORY PROTEIN GABR"/>
    <property type="match status" value="1"/>
</dbReference>
<dbReference type="Pfam" id="PF00392">
    <property type="entry name" value="GntR"/>
    <property type="match status" value="1"/>
</dbReference>
<proteinExistence type="inferred from homology"/>
<dbReference type="AlphaFoldDB" id="A0A3S0Y4X1"/>
<reference evidence="8" key="1">
    <citation type="submission" date="2018-11" db="EMBL/GenBank/DDBJ databases">
        <title>Rhizobium chutanense sp. nov., isolated from root nodules of Phaseolus vulgaris in China.</title>
        <authorList>
            <person name="Huo Y."/>
        </authorList>
    </citation>
    <scope>NUCLEOTIDE SEQUENCE [LARGE SCALE GENOMIC DNA]</scope>
    <source>
        <strain evidence="8">CCBAU 65647</strain>
    </source>
</reference>
<evidence type="ECO:0000256" key="3">
    <source>
        <dbReference type="ARBA" id="ARBA00023015"/>
    </source>
</evidence>
<evidence type="ECO:0000256" key="1">
    <source>
        <dbReference type="ARBA" id="ARBA00005384"/>
    </source>
</evidence>
<dbReference type="SUPFAM" id="SSF53383">
    <property type="entry name" value="PLP-dependent transferases"/>
    <property type="match status" value="1"/>
</dbReference>
<dbReference type="InterPro" id="IPR015421">
    <property type="entry name" value="PyrdxlP-dep_Trfase_major"/>
</dbReference>
<keyword evidence="8" id="KW-1185">Reference proteome</keyword>
<dbReference type="SUPFAM" id="SSF46785">
    <property type="entry name" value="Winged helix' DNA-binding domain"/>
    <property type="match status" value="1"/>
</dbReference>
<organism evidence="7 8">
    <name type="scientific">Rhizobium vallis</name>
    <dbReference type="NCBI Taxonomy" id="634290"/>
    <lineage>
        <taxon>Bacteria</taxon>
        <taxon>Pseudomonadati</taxon>
        <taxon>Pseudomonadota</taxon>
        <taxon>Alphaproteobacteria</taxon>
        <taxon>Hyphomicrobiales</taxon>
        <taxon>Rhizobiaceae</taxon>
        <taxon>Rhizobium/Agrobacterium group</taxon>
        <taxon>Rhizobium</taxon>
    </lineage>
</organism>
<sequence length="508" mass="55221">MDHFAMSKRRSIIEIPSLNAIDRTAHVGRQLAQALRSAIASGELRPGERLPSTRTLSATLKIARGTVVEVFDQLTAEGYLEAQVGAGTRVAAALRDTPPARPSERAAPAIEETIDLPSPAARLMAIARALTPHPPVPFAVAVPASGIAPDDNWRRLGNRMRASKQAAPSGYHDPMGLPELRVAIADHVRRARAVHCAPEQVIVTSGTQQGLYMAGRVLLSRDDPVWAEDPAYPGLTAVLDDLGVRTCRVPVDAQGMNVERGLELCRQARAAFVTPSHQYPIGMPLSMARRNALIAWADQNRAWIVEDDYDSELRYAGHPFPSMQGLRPSRVIYLGTFSKVLFPSLRLGYVIAPLPLAEAFAGARAILDRHSPMAEQHVLAAHMKEGYFEAHIRRIRGLYAERRAILLSALERALPEGCSVEPSDQGMHILLWLPEGTDDVQLAARALTAGIAVRAISPMYAGQPARPGLMLGFGGFLPEQLQAAVGELVRLLRLCETADKRTNATVKE</sequence>
<keyword evidence="5" id="KW-0804">Transcription</keyword>
<evidence type="ECO:0000259" key="6">
    <source>
        <dbReference type="PROSITE" id="PS50949"/>
    </source>
</evidence>
<dbReference type="GO" id="GO:0003677">
    <property type="term" value="F:DNA binding"/>
    <property type="evidence" value="ECO:0007669"/>
    <property type="project" value="UniProtKB-KW"/>
</dbReference>
<dbReference type="InterPro" id="IPR051446">
    <property type="entry name" value="HTH_trans_reg/aminotransferase"/>
</dbReference>
<dbReference type="OrthoDB" id="9808770at2"/>
<keyword evidence="7" id="KW-0032">Aminotransferase</keyword>
<dbReference type="SMART" id="SM00345">
    <property type="entry name" value="HTH_GNTR"/>
    <property type="match status" value="1"/>
</dbReference>
<dbReference type="EMBL" id="RJTH01000005">
    <property type="protein sequence ID" value="RUM24468.1"/>
    <property type="molecule type" value="Genomic_DNA"/>
</dbReference>
<dbReference type="GO" id="GO:0008483">
    <property type="term" value="F:transaminase activity"/>
    <property type="evidence" value="ECO:0007669"/>
    <property type="project" value="UniProtKB-KW"/>
</dbReference>
<evidence type="ECO:0000256" key="5">
    <source>
        <dbReference type="ARBA" id="ARBA00023163"/>
    </source>
</evidence>
<accession>A0A3S0Y4X1</accession>
<evidence type="ECO:0000313" key="8">
    <source>
        <dbReference type="Proteomes" id="UP000278823"/>
    </source>
</evidence>
<evidence type="ECO:0000256" key="4">
    <source>
        <dbReference type="ARBA" id="ARBA00023125"/>
    </source>
</evidence>
<dbReference type="GO" id="GO:0030170">
    <property type="term" value="F:pyridoxal phosphate binding"/>
    <property type="evidence" value="ECO:0007669"/>
    <property type="project" value="InterPro"/>
</dbReference>
<comment type="similarity">
    <text evidence="1">In the C-terminal section; belongs to the class-I pyridoxal-phosphate-dependent aminotransferase family.</text>
</comment>
<protein>
    <submittedName>
        <fullName evidence="7">PLP-dependent aminotransferase family protein</fullName>
    </submittedName>
</protein>
<evidence type="ECO:0000313" key="7">
    <source>
        <dbReference type="EMBL" id="RUM24468.1"/>
    </source>
</evidence>
<name>A0A3S0Y4X1_9HYPH</name>
<gene>
    <name evidence="7" type="ORF">EFQ99_16970</name>
</gene>